<protein>
    <submittedName>
        <fullName evidence="8">RNA polymerase sigma factor</fullName>
    </submittedName>
</protein>
<feature type="domain" description="RNA polymerase sigma-70 region 2" evidence="6">
    <location>
        <begin position="24"/>
        <end position="91"/>
    </location>
</feature>
<dbReference type="PANTHER" id="PTHR43133:SF8">
    <property type="entry name" value="RNA POLYMERASE SIGMA FACTOR HI_1459-RELATED"/>
    <property type="match status" value="1"/>
</dbReference>
<dbReference type="Gene3D" id="1.10.1740.10">
    <property type="match status" value="1"/>
</dbReference>
<dbReference type="InterPro" id="IPR036388">
    <property type="entry name" value="WH-like_DNA-bd_sf"/>
</dbReference>
<evidence type="ECO:0000256" key="1">
    <source>
        <dbReference type="ARBA" id="ARBA00010641"/>
    </source>
</evidence>
<dbReference type="SUPFAM" id="SSF88659">
    <property type="entry name" value="Sigma3 and sigma4 domains of RNA polymerase sigma factors"/>
    <property type="match status" value="1"/>
</dbReference>
<keyword evidence="4" id="KW-0238">DNA-binding</keyword>
<keyword evidence="2" id="KW-0805">Transcription regulation</keyword>
<dbReference type="PANTHER" id="PTHR43133">
    <property type="entry name" value="RNA POLYMERASE ECF-TYPE SIGMA FACTO"/>
    <property type="match status" value="1"/>
</dbReference>
<evidence type="ECO:0000259" key="7">
    <source>
        <dbReference type="Pfam" id="PF08281"/>
    </source>
</evidence>
<comment type="caution">
    <text evidence="8">The sequence shown here is derived from an EMBL/GenBank/DDBJ whole genome shotgun (WGS) entry which is preliminary data.</text>
</comment>
<comment type="similarity">
    <text evidence="1">Belongs to the sigma-70 factor family. ECF subfamily.</text>
</comment>
<dbReference type="AlphaFoldDB" id="A0A8J2UFS7"/>
<keyword evidence="9" id="KW-1185">Reference proteome</keyword>
<dbReference type="GO" id="GO:0016987">
    <property type="term" value="F:sigma factor activity"/>
    <property type="evidence" value="ECO:0007669"/>
    <property type="project" value="UniProtKB-KW"/>
</dbReference>
<evidence type="ECO:0000256" key="5">
    <source>
        <dbReference type="ARBA" id="ARBA00023163"/>
    </source>
</evidence>
<dbReference type="InterPro" id="IPR014284">
    <property type="entry name" value="RNA_pol_sigma-70_dom"/>
</dbReference>
<gene>
    <name evidence="8" type="ORF">GCM10011511_37730</name>
</gene>
<dbReference type="SUPFAM" id="SSF88946">
    <property type="entry name" value="Sigma2 domain of RNA polymerase sigma factors"/>
    <property type="match status" value="1"/>
</dbReference>
<dbReference type="InterPro" id="IPR007627">
    <property type="entry name" value="RNA_pol_sigma70_r2"/>
</dbReference>
<dbReference type="InterPro" id="IPR013249">
    <property type="entry name" value="RNA_pol_sigma70_r4_t2"/>
</dbReference>
<organism evidence="8 9">
    <name type="scientific">Puia dinghuensis</name>
    <dbReference type="NCBI Taxonomy" id="1792502"/>
    <lineage>
        <taxon>Bacteria</taxon>
        <taxon>Pseudomonadati</taxon>
        <taxon>Bacteroidota</taxon>
        <taxon>Chitinophagia</taxon>
        <taxon>Chitinophagales</taxon>
        <taxon>Chitinophagaceae</taxon>
        <taxon>Puia</taxon>
    </lineage>
</organism>
<dbReference type="InterPro" id="IPR013324">
    <property type="entry name" value="RNA_pol_sigma_r3/r4-like"/>
</dbReference>
<dbReference type="Proteomes" id="UP000607559">
    <property type="component" value="Unassembled WGS sequence"/>
</dbReference>
<evidence type="ECO:0000259" key="6">
    <source>
        <dbReference type="Pfam" id="PF04542"/>
    </source>
</evidence>
<reference evidence="8" key="1">
    <citation type="journal article" date="2014" name="Int. J. Syst. Evol. Microbiol.">
        <title>Complete genome sequence of Corynebacterium casei LMG S-19264T (=DSM 44701T), isolated from a smear-ripened cheese.</title>
        <authorList>
            <consortium name="US DOE Joint Genome Institute (JGI-PGF)"/>
            <person name="Walter F."/>
            <person name="Albersmeier A."/>
            <person name="Kalinowski J."/>
            <person name="Ruckert C."/>
        </authorList>
    </citation>
    <scope>NUCLEOTIDE SEQUENCE</scope>
    <source>
        <strain evidence="8">CGMCC 1.15448</strain>
    </source>
</reference>
<dbReference type="Gene3D" id="1.10.10.10">
    <property type="entry name" value="Winged helix-like DNA-binding domain superfamily/Winged helix DNA-binding domain"/>
    <property type="match status" value="1"/>
</dbReference>
<evidence type="ECO:0000256" key="4">
    <source>
        <dbReference type="ARBA" id="ARBA00023125"/>
    </source>
</evidence>
<dbReference type="InterPro" id="IPR013325">
    <property type="entry name" value="RNA_pol_sigma_r2"/>
</dbReference>
<reference evidence="8" key="2">
    <citation type="submission" date="2020-09" db="EMBL/GenBank/DDBJ databases">
        <authorList>
            <person name="Sun Q."/>
            <person name="Zhou Y."/>
        </authorList>
    </citation>
    <scope>NUCLEOTIDE SEQUENCE</scope>
    <source>
        <strain evidence="8">CGMCC 1.15448</strain>
    </source>
</reference>
<dbReference type="NCBIfam" id="TIGR02937">
    <property type="entry name" value="sigma70-ECF"/>
    <property type="match status" value="1"/>
</dbReference>
<proteinExistence type="inferred from homology"/>
<name>A0A8J2UFS7_9BACT</name>
<dbReference type="InterPro" id="IPR039425">
    <property type="entry name" value="RNA_pol_sigma-70-like"/>
</dbReference>
<accession>A0A8J2UFS7</accession>
<dbReference type="Pfam" id="PF04542">
    <property type="entry name" value="Sigma70_r2"/>
    <property type="match status" value="1"/>
</dbReference>
<dbReference type="EMBL" id="BMJC01000004">
    <property type="protein sequence ID" value="GGB10600.1"/>
    <property type="molecule type" value="Genomic_DNA"/>
</dbReference>
<evidence type="ECO:0000256" key="3">
    <source>
        <dbReference type="ARBA" id="ARBA00023082"/>
    </source>
</evidence>
<dbReference type="GO" id="GO:0006352">
    <property type="term" value="P:DNA-templated transcription initiation"/>
    <property type="evidence" value="ECO:0007669"/>
    <property type="project" value="InterPro"/>
</dbReference>
<dbReference type="CDD" id="cd06171">
    <property type="entry name" value="Sigma70_r4"/>
    <property type="match status" value="1"/>
</dbReference>
<keyword evidence="3" id="KW-0731">Sigma factor</keyword>
<sequence>MNSLTDNALMLKVKSGDLDKMGLLFQRYHQPLYGFLFHMTRQREASEDMMQNVFYRMLRSRHTFTGEGEFRTWMYHLARNVLKDYLKQSRRNGSHYEIGGYEERIAGGLAADEQVERKLEIKVLEKALGSLSPESREVLVLSRFQELKYAEIARVLEISISAVKVRAHRAINQLKEMYRQTAVENK</sequence>
<dbReference type="GO" id="GO:0003677">
    <property type="term" value="F:DNA binding"/>
    <property type="evidence" value="ECO:0007669"/>
    <property type="project" value="UniProtKB-KW"/>
</dbReference>
<evidence type="ECO:0000313" key="8">
    <source>
        <dbReference type="EMBL" id="GGB10600.1"/>
    </source>
</evidence>
<keyword evidence="5" id="KW-0804">Transcription</keyword>
<evidence type="ECO:0000256" key="2">
    <source>
        <dbReference type="ARBA" id="ARBA00023015"/>
    </source>
</evidence>
<dbReference type="Pfam" id="PF08281">
    <property type="entry name" value="Sigma70_r4_2"/>
    <property type="match status" value="1"/>
</dbReference>
<evidence type="ECO:0000313" key="9">
    <source>
        <dbReference type="Proteomes" id="UP000607559"/>
    </source>
</evidence>
<feature type="domain" description="RNA polymerase sigma factor 70 region 4 type 2" evidence="7">
    <location>
        <begin position="124"/>
        <end position="173"/>
    </location>
</feature>